<organism evidence="2 3">
    <name type="scientific">Nitzschia inconspicua</name>
    <dbReference type="NCBI Taxonomy" id="303405"/>
    <lineage>
        <taxon>Eukaryota</taxon>
        <taxon>Sar</taxon>
        <taxon>Stramenopiles</taxon>
        <taxon>Ochrophyta</taxon>
        <taxon>Bacillariophyta</taxon>
        <taxon>Bacillariophyceae</taxon>
        <taxon>Bacillariophycidae</taxon>
        <taxon>Bacillariales</taxon>
        <taxon>Bacillariaceae</taxon>
        <taxon>Nitzschia</taxon>
    </lineage>
</organism>
<gene>
    <name evidence="2" type="ORF">IV203_022615</name>
</gene>
<dbReference type="Proteomes" id="UP000693970">
    <property type="component" value="Unassembled WGS sequence"/>
</dbReference>
<name>A0A9K3PEI2_9STRA</name>
<evidence type="ECO:0000313" key="3">
    <source>
        <dbReference type="Proteomes" id="UP000693970"/>
    </source>
</evidence>
<feature type="region of interest" description="Disordered" evidence="1">
    <location>
        <begin position="21"/>
        <end position="42"/>
    </location>
</feature>
<accession>A0A9K3PEI2</accession>
<comment type="caution">
    <text evidence="2">The sequence shown here is derived from an EMBL/GenBank/DDBJ whole genome shotgun (WGS) entry which is preliminary data.</text>
</comment>
<reference evidence="2" key="2">
    <citation type="submission" date="2021-04" db="EMBL/GenBank/DDBJ databases">
        <authorList>
            <person name="Podell S."/>
        </authorList>
    </citation>
    <scope>NUCLEOTIDE SEQUENCE</scope>
    <source>
        <strain evidence="2">Hildebrandi</strain>
    </source>
</reference>
<sequence>MEAIPISYLCHYIDPDEVKIDVDNRNNEPGSSSSRNKSKLYKGPAHIVEDPNNFPSISEIVNESKHHTNIYIPDKYCQEFDRRWHSSVQTLFGRDPNHLADWTEFLETGQSNGHQLQLQVMVLPPGMFFKIHAHPNIEFELTLKGCLEEFRFMFRVPREELQGESLKGPNITKKHFFQHFKVESGKCMINEVGSVHQSYTGNKEECALIVLWSGCHANTRPEQVANDVDRKLQPEAGW</sequence>
<dbReference type="OrthoDB" id="43303at2759"/>
<dbReference type="EMBL" id="JAGRRH010000023">
    <property type="protein sequence ID" value="KAG7344607.1"/>
    <property type="molecule type" value="Genomic_DNA"/>
</dbReference>
<protein>
    <submittedName>
        <fullName evidence="2">Uncharacterized protein</fullName>
    </submittedName>
</protein>
<dbReference type="AlphaFoldDB" id="A0A9K3PEI2"/>
<reference evidence="2" key="1">
    <citation type="journal article" date="2021" name="Sci. Rep.">
        <title>Diploid genomic architecture of Nitzschia inconspicua, an elite biomass production diatom.</title>
        <authorList>
            <person name="Oliver A."/>
            <person name="Podell S."/>
            <person name="Pinowska A."/>
            <person name="Traller J.C."/>
            <person name="Smith S.R."/>
            <person name="McClure R."/>
            <person name="Beliaev A."/>
            <person name="Bohutskyi P."/>
            <person name="Hill E.A."/>
            <person name="Rabines A."/>
            <person name="Zheng H."/>
            <person name="Allen L.Z."/>
            <person name="Kuo A."/>
            <person name="Grigoriev I.V."/>
            <person name="Allen A.E."/>
            <person name="Hazlebeck D."/>
            <person name="Allen E.E."/>
        </authorList>
    </citation>
    <scope>NUCLEOTIDE SEQUENCE</scope>
    <source>
        <strain evidence="2">Hildebrandi</strain>
    </source>
</reference>
<evidence type="ECO:0000256" key="1">
    <source>
        <dbReference type="SAM" id="MobiDB-lite"/>
    </source>
</evidence>
<evidence type="ECO:0000313" key="2">
    <source>
        <dbReference type="EMBL" id="KAG7344607.1"/>
    </source>
</evidence>
<proteinExistence type="predicted"/>
<keyword evidence="3" id="KW-1185">Reference proteome</keyword>